<organism evidence="2 3">
    <name type="scientific">Gymnopilus junonius</name>
    <name type="common">Spectacular rustgill mushroom</name>
    <name type="synonym">Gymnopilus spectabilis subsp. junonius</name>
    <dbReference type="NCBI Taxonomy" id="109634"/>
    <lineage>
        <taxon>Eukaryota</taxon>
        <taxon>Fungi</taxon>
        <taxon>Dikarya</taxon>
        <taxon>Basidiomycota</taxon>
        <taxon>Agaricomycotina</taxon>
        <taxon>Agaricomycetes</taxon>
        <taxon>Agaricomycetidae</taxon>
        <taxon>Agaricales</taxon>
        <taxon>Agaricineae</taxon>
        <taxon>Hymenogastraceae</taxon>
        <taxon>Gymnopilus</taxon>
    </lineage>
</organism>
<evidence type="ECO:0000313" key="2">
    <source>
        <dbReference type="EMBL" id="KAF8891589.1"/>
    </source>
</evidence>
<dbReference type="EMBL" id="JADNYJ010000071">
    <property type="protein sequence ID" value="KAF8891589.1"/>
    <property type="molecule type" value="Genomic_DNA"/>
</dbReference>
<accession>A0A9P5NHB8</accession>
<comment type="caution">
    <text evidence="2">The sequence shown here is derived from an EMBL/GenBank/DDBJ whole genome shotgun (WGS) entry which is preliminary data.</text>
</comment>
<gene>
    <name evidence="2" type="ORF">CPB84DRAFT_1784071</name>
</gene>
<dbReference type="AlphaFoldDB" id="A0A9P5NHB8"/>
<dbReference type="Proteomes" id="UP000724874">
    <property type="component" value="Unassembled WGS sequence"/>
</dbReference>
<evidence type="ECO:0000313" key="3">
    <source>
        <dbReference type="Proteomes" id="UP000724874"/>
    </source>
</evidence>
<evidence type="ECO:0000256" key="1">
    <source>
        <dbReference type="SAM" id="MobiDB-lite"/>
    </source>
</evidence>
<sequence length="208" mass="23642">MRSARTPSPGPIFDSKNDYPPPLLEYNYVQYNPWPYNQVPPSPRIMDDRPVVSPQNTYPSMDYQPNQSTTSQVVQMHGQHHTDMQTPTSPHRFHGHWTPPPNPPLSHRTVNPGPTPRRSRTDHSITSTTHNAKNDKCQSDPHLAGSRYEGYVGGKADARDGYLGYEHATHKAGPNAEAWMTRSSDHQHHRQGYTMYGVLHSQAQEYDH</sequence>
<name>A0A9P5NHB8_GYMJU</name>
<keyword evidence="3" id="KW-1185">Reference proteome</keyword>
<protein>
    <submittedName>
        <fullName evidence="2">Uncharacterized protein</fullName>
    </submittedName>
</protein>
<feature type="region of interest" description="Disordered" evidence="1">
    <location>
        <begin position="78"/>
        <end position="143"/>
    </location>
</feature>
<feature type="region of interest" description="Disordered" evidence="1">
    <location>
        <begin position="1"/>
        <end position="20"/>
    </location>
</feature>
<reference evidence="2" key="1">
    <citation type="submission" date="2020-11" db="EMBL/GenBank/DDBJ databases">
        <authorList>
            <consortium name="DOE Joint Genome Institute"/>
            <person name="Ahrendt S."/>
            <person name="Riley R."/>
            <person name="Andreopoulos W."/>
            <person name="LaButti K."/>
            <person name="Pangilinan J."/>
            <person name="Ruiz-duenas F.J."/>
            <person name="Barrasa J.M."/>
            <person name="Sanchez-Garcia M."/>
            <person name="Camarero S."/>
            <person name="Miyauchi S."/>
            <person name="Serrano A."/>
            <person name="Linde D."/>
            <person name="Babiker R."/>
            <person name="Drula E."/>
            <person name="Ayuso-Fernandez I."/>
            <person name="Pacheco R."/>
            <person name="Padilla G."/>
            <person name="Ferreira P."/>
            <person name="Barriuso J."/>
            <person name="Kellner H."/>
            <person name="Castanera R."/>
            <person name="Alfaro M."/>
            <person name="Ramirez L."/>
            <person name="Pisabarro A.G."/>
            <person name="Kuo A."/>
            <person name="Tritt A."/>
            <person name="Lipzen A."/>
            <person name="He G."/>
            <person name="Yan M."/>
            <person name="Ng V."/>
            <person name="Cullen D."/>
            <person name="Martin F."/>
            <person name="Rosso M.-N."/>
            <person name="Henrissat B."/>
            <person name="Hibbett D."/>
            <person name="Martinez A.T."/>
            <person name="Grigoriev I.V."/>
        </authorList>
    </citation>
    <scope>NUCLEOTIDE SEQUENCE</scope>
    <source>
        <strain evidence="2">AH 44721</strain>
    </source>
</reference>
<proteinExistence type="predicted"/>